<organism evidence="8 9">
    <name type="scientific">Geotrichum candidum</name>
    <name type="common">Oospora lactis</name>
    <name type="synonym">Dipodascus geotrichum</name>
    <dbReference type="NCBI Taxonomy" id="1173061"/>
    <lineage>
        <taxon>Eukaryota</taxon>
        <taxon>Fungi</taxon>
        <taxon>Dikarya</taxon>
        <taxon>Ascomycota</taxon>
        <taxon>Saccharomycotina</taxon>
        <taxon>Dipodascomycetes</taxon>
        <taxon>Dipodascales</taxon>
        <taxon>Dipodascaceae</taxon>
        <taxon>Geotrichum</taxon>
    </lineage>
</organism>
<dbReference type="GO" id="GO:0046951">
    <property type="term" value="P:ketone body biosynthetic process"/>
    <property type="evidence" value="ECO:0007669"/>
    <property type="project" value="TreeGrafter"/>
</dbReference>
<keyword evidence="5" id="KW-0456">Lyase</keyword>
<evidence type="ECO:0000256" key="2">
    <source>
        <dbReference type="ARBA" id="ARBA00009405"/>
    </source>
</evidence>
<protein>
    <recommendedName>
        <fullName evidence="3">hydroxymethylglutaryl-CoA lyase</fullName>
        <ecNumber evidence="3">4.1.3.4</ecNumber>
    </recommendedName>
</protein>
<comment type="catalytic activity">
    <reaction evidence="6">
        <text>(3S)-3-hydroxy-3-methylglutaryl-CoA = acetoacetate + acetyl-CoA</text>
        <dbReference type="Rhea" id="RHEA:24404"/>
        <dbReference type="ChEBI" id="CHEBI:13705"/>
        <dbReference type="ChEBI" id="CHEBI:43074"/>
        <dbReference type="ChEBI" id="CHEBI:57288"/>
        <dbReference type="EC" id="4.1.3.4"/>
    </reaction>
</comment>
<dbReference type="PROSITE" id="PS50991">
    <property type="entry name" value="PYR_CT"/>
    <property type="match status" value="1"/>
</dbReference>
<dbReference type="UniPathway" id="UPA00896">
    <property type="reaction ID" value="UER00863"/>
</dbReference>
<comment type="similarity">
    <text evidence="2">Belongs to the HMG-CoA lyase family.</text>
</comment>
<dbReference type="PANTHER" id="PTHR42738:SF7">
    <property type="entry name" value="HYDROXYMETHYLGLUTARYL-COA LYASE"/>
    <property type="match status" value="1"/>
</dbReference>
<dbReference type="AlphaFoldDB" id="A0A0J9XGB3"/>
<dbReference type="OrthoDB" id="1905920at2759"/>
<gene>
    <name evidence="8" type="ORF">BN980_GECA13s00648g</name>
</gene>
<evidence type="ECO:0000256" key="4">
    <source>
        <dbReference type="ARBA" id="ARBA00022723"/>
    </source>
</evidence>
<keyword evidence="9" id="KW-1185">Reference proteome</keyword>
<dbReference type="STRING" id="1173061.A0A0J9XGB3"/>
<evidence type="ECO:0000313" key="8">
    <source>
        <dbReference type="EMBL" id="CDO55947.1"/>
    </source>
</evidence>
<sequence length="332" mass="35591">MFTRRVSSLATWQTASRRLSTATPTGTQKPFVKIVDVSPRDGLQNEKTPVPTTIKLQLIERLTAANVPAIETTAFVSPKWVPQMADAKLVLPAILQHYSTNGKDYPVLVPNVKGLERALAASPQYPVKEIAIFGAASEGFSQKNTNTSVEEGLKAFEDVIALAHKNDVKVRGYLSTVIACPYDGPTDPKRVAELAQRYIDIGCYELSLGDTIGVGTPATIERMLEEVLKKVPAEKLAIHAHDTYGQGVSNVLKAVEMGIRVVDSSVGGLGGCPYAKGASGNVSTEDVVYALHGLGYETGINLEELAKIGDWITKELGRPNGSRAGSAIFSKL</sequence>
<dbReference type="Proteomes" id="UP000242525">
    <property type="component" value="Unassembled WGS sequence"/>
</dbReference>
<dbReference type="GO" id="GO:0006552">
    <property type="term" value="P:L-leucine catabolic process"/>
    <property type="evidence" value="ECO:0007669"/>
    <property type="project" value="TreeGrafter"/>
</dbReference>
<dbReference type="PANTHER" id="PTHR42738">
    <property type="entry name" value="HYDROXYMETHYLGLUTARYL-COA LYASE"/>
    <property type="match status" value="1"/>
</dbReference>
<evidence type="ECO:0000256" key="3">
    <source>
        <dbReference type="ARBA" id="ARBA00012910"/>
    </source>
</evidence>
<evidence type="ECO:0000259" key="7">
    <source>
        <dbReference type="PROSITE" id="PS50991"/>
    </source>
</evidence>
<keyword evidence="4" id="KW-0479">Metal-binding</keyword>
<dbReference type="EMBL" id="CCBN010000013">
    <property type="protein sequence ID" value="CDO55947.1"/>
    <property type="molecule type" value="Genomic_DNA"/>
</dbReference>
<name>A0A0J9XGB3_GEOCN</name>
<dbReference type="CDD" id="cd07938">
    <property type="entry name" value="DRE_TIM_HMGL"/>
    <property type="match status" value="1"/>
</dbReference>
<dbReference type="InterPro" id="IPR013785">
    <property type="entry name" value="Aldolase_TIM"/>
</dbReference>
<dbReference type="GO" id="GO:0004419">
    <property type="term" value="F:hydroxymethylglutaryl-CoA lyase activity"/>
    <property type="evidence" value="ECO:0007669"/>
    <property type="project" value="UniProtKB-EC"/>
</dbReference>
<dbReference type="EC" id="4.1.3.4" evidence="3"/>
<dbReference type="Pfam" id="PF00682">
    <property type="entry name" value="HMGL-like"/>
    <property type="match status" value="1"/>
</dbReference>
<evidence type="ECO:0000256" key="5">
    <source>
        <dbReference type="ARBA" id="ARBA00023239"/>
    </source>
</evidence>
<dbReference type="InterPro" id="IPR000891">
    <property type="entry name" value="PYR_CT"/>
</dbReference>
<dbReference type="InterPro" id="IPR043594">
    <property type="entry name" value="HMGL"/>
</dbReference>
<evidence type="ECO:0000313" key="9">
    <source>
        <dbReference type="Proteomes" id="UP000242525"/>
    </source>
</evidence>
<proteinExistence type="inferred from homology"/>
<comment type="pathway">
    <text evidence="1">Metabolic intermediate metabolism; (S)-3-hydroxy-3-methylglutaryl-CoA degradation; acetoacetate from (S)-3-hydroxy-3-methylglutaryl-CoA: step 1/1.</text>
</comment>
<dbReference type="SUPFAM" id="SSF51569">
    <property type="entry name" value="Aldolase"/>
    <property type="match status" value="1"/>
</dbReference>
<evidence type="ECO:0000256" key="6">
    <source>
        <dbReference type="ARBA" id="ARBA00049877"/>
    </source>
</evidence>
<accession>A0A0J9XGB3</accession>
<dbReference type="NCBIfam" id="NF004283">
    <property type="entry name" value="PRK05692.1"/>
    <property type="match status" value="1"/>
</dbReference>
<dbReference type="FunFam" id="3.20.20.70:FF:000201">
    <property type="entry name" value="Hydroxymethylglutaryl-CoA lyase"/>
    <property type="match status" value="1"/>
</dbReference>
<reference evidence="8" key="1">
    <citation type="submission" date="2014-03" db="EMBL/GenBank/DDBJ databases">
        <authorList>
            <person name="Casaregola S."/>
        </authorList>
    </citation>
    <scope>NUCLEOTIDE SEQUENCE [LARGE SCALE GENOMIC DNA]</scope>
    <source>
        <strain evidence="8">CLIB 918</strain>
    </source>
</reference>
<evidence type="ECO:0000256" key="1">
    <source>
        <dbReference type="ARBA" id="ARBA00005143"/>
    </source>
</evidence>
<dbReference type="GO" id="GO:0046872">
    <property type="term" value="F:metal ion binding"/>
    <property type="evidence" value="ECO:0007669"/>
    <property type="project" value="UniProtKB-KW"/>
</dbReference>
<feature type="domain" description="Pyruvate carboxyltransferase" evidence="7">
    <location>
        <begin position="32"/>
        <end position="306"/>
    </location>
</feature>
<dbReference type="Gene3D" id="3.20.20.70">
    <property type="entry name" value="Aldolase class I"/>
    <property type="match status" value="1"/>
</dbReference>
<comment type="caution">
    <text evidence="8">The sequence shown here is derived from an EMBL/GenBank/DDBJ whole genome shotgun (WGS) entry which is preliminary data.</text>
</comment>